<dbReference type="PANTHER" id="PTHR45809:SF3">
    <property type="entry name" value="VIRAL IAP-ASSOCIATED FACTOR HOMOLOG"/>
    <property type="match status" value="1"/>
</dbReference>
<evidence type="ECO:0000313" key="4">
    <source>
        <dbReference type="EMBL" id="KNC96154.1"/>
    </source>
</evidence>
<feature type="region of interest" description="Disordered" evidence="2">
    <location>
        <begin position="204"/>
        <end position="239"/>
    </location>
</feature>
<dbReference type="FunCoup" id="A0A0L0H5B6">
    <property type="interactions" value="387"/>
</dbReference>
<dbReference type="GO" id="GO:0006457">
    <property type="term" value="P:protein folding"/>
    <property type="evidence" value="ECO:0007669"/>
    <property type="project" value="EnsemblFungi"/>
</dbReference>
<dbReference type="AlphaFoldDB" id="A0A0L0H5B6"/>
<dbReference type="InterPro" id="IPR051498">
    <property type="entry name" value="Phosducin-like_chap/apop_reg"/>
</dbReference>
<dbReference type="Pfam" id="PF02114">
    <property type="entry name" value="Phosducin"/>
    <property type="match status" value="1"/>
</dbReference>
<gene>
    <name evidence="4" type="ORF">SPPG_08542</name>
</gene>
<dbReference type="OrthoDB" id="45518at2759"/>
<dbReference type="SUPFAM" id="SSF52833">
    <property type="entry name" value="Thioredoxin-like"/>
    <property type="match status" value="1"/>
</dbReference>
<feature type="domain" description="Phosducin" evidence="3">
    <location>
        <begin position="49"/>
        <end position="199"/>
    </location>
</feature>
<dbReference type="GeneID" id="27691699"/>
<proteinExistence type="inferred from homology"/>
<organism evidence="4 5">
    <name type="scientific">Spizellomyces punctatus (strain DAOM BR117)</name>
    <dbReference type="NCBI Taxonomy" id="645134"/>
    <lineage>
        <taxon>Eukaryota</taxon>
        <taxon>Fungi</taxon>
        <taxon>Fungi incertae sedis</taxon>
        <taxon>Chytridiomycota</taxon>
        <taxon>Chytridiomycota incertae sedis</taxon>
        <taxon>Chytridiomycetes</taxon>
        <taxon>Spizellomycetales</taxon>
        <taxon>Spizellomycetaceae</taxon>
        <taxon>Spizellomyces</taxon>
    </lineage>
</organism>
<dbReference type="GO" id="GO:0051726">
    <property type="term" value="P:regulation of cell cycle"/>
    <property type="evidence" value="ECO:0007669"/>
    <property type="project" value="EnsemblFungi"/>
</dbReference>
<dbReference type="GO" id="GO:1903333">
    <property type="term" value="P:negative regulation of protein folding"/>
    <property type="evidence" value="ECO:0007669"/>
    <property type="project" value="EnsemblFungi"/>
</dbReference>
<dbReference type="RefSeq" id="XP_016604194.1">
    <property type="nucleotide sequence ID" value="XM_016756692.1"/>
</dbReference>
<evidence type="ECO:0000256" key="2">
    <source>
        <dbReference type="SAM" id="MobiDB-lite"/>
    </source>
</evidence>
<keyword evidence="5" id="KW-1185">Reference proteome</keyword>
<dbReference type="eggNOG" id="KOG3170">
    <property type="taxonomic scope" value="Eukaryota"/>
</dbReference>
<dbReference type="CDD" id="cd02988">
    <property type="entry name" value="Phd_like_VIAF"/>
    <property type="match status" value="1"/>
</dbReference>
<dbReference type="GO" id="GO:0045944">
    <property type="term" value="P:positive regulation of transcription by RNA polymerase II"/>
    <property type="evidence" value="ECO:0007669"/>
    <property type="project" value="EnsemblFungi"/>
</dbReference>
<dbReference type="Proteomes" id="UP000053201">
    <property type="component" value="Unassembled WGS sequence"/>
</dbReference>
<dbReference type="InterPro" id="IPR024253">
    <property type="entry name" value="Phosducin_thioredoxin-like_dom"/>
</dbReference>
<dbReference type="GO" id="GO:0071444">
    <property type="term" value="P:cellular response to pheromone"/>
    <property type="evidence" value="ECO:0007669"/>
    <property type="project" value="EnsemblFungi"/>
</dbReference>
<dbReference type="OMA" id="FCEIRAN"/>
<dbReference type="VEuPathDB" id="FungiDB:SPPG_08542"/>
<accession>A0A0L0H5B6</accession>
<dbReference type="GO" id="GO:0005737">
    <property type="term" value="C:cytoplasm"/>
    <property type="evidence" value="ECO:0007669"/>
    <property type="project" value="EnsemblFungi"/>
</dbReference>
<protein>
    <recommendedName>
        <fullName evidence="3">Phosducin domain-containing protein</fullName>
    </recommendedName>
</protein>
<dbReference type="Gene3D" id="3.40.30.10">
    <property type="entry name" value="Glutaredoxin"/>
    <property type="match status" value="1"/>
</dbReference>
<dbReference type="InParanoid" id="A0A0L0H5B6"/>
<name>A0A0L0H5B6_SPIPD</name>
<evidence type="ECO:0000259" key="3">
    <source>
        <dbReference type="Pfam" id="PF02114"/>
    </source>
</evidence>
<sequence length="239" mass="27252">MAEDTEWNAALRAQGILPAEPEVTEDQINEMLDQVISEKYGEKALEDRNLDELDELEDEEDDRVLEAYRRQRIAEMNAAARLEKYGTVTQISKPDYTVEVTEASKDTWVVLHLFQNHIQACKLINGILERIAARYRSTKFLKIVADQCIPNYPDRNVPTLLIYGEGDLKRNLVGIEQLGGMGTTVDHVEKLLKSIGAIHDTVLTTRRGDGDDDEESDQRRSGFRVNRASKEDEDDDDWD</sequence>
<dbReference type="PANTHER" id="PTHR45809">
    <property type="entry name" value="VIRAL IAP-ASSOCIATED FACTOR HOMOLOG"/>
    <property type="match status" value="1"/>
</dbReference>
<evidence type="ECO:0000256" key="1">
    <source>
        <dbReference type="ARBA" id="ARBA00009686"/>
    </source>
</evidence>
<dbReference type="GO" id="GO:0003779">
    <property type="term" value="F:actin binding"/>
    <property type="evidence" value="ECO:0007669"/>
    <property type="project" value="EnsemblFungi"/>
</dbReference>
<evidence type="ECO:0000313" key="5">
    <source>
        <dbReference type="Proteomes" id="UP000053201"/>
    </source>
</evidence>
<dbReference type="STRING" id="645134.A0A0L0H5B6"/>
<comment type="similarity">
    <text evidence="1">Belongs to the phosducin family.</text>
</comment>
<dbReference type="GO" id="GO:0030036">
    <property type="term" value="P:actin cytoskeleton organization"/>
    <property type="evidence" value="ECO:0007669"/>
    <property type="project" value="EnsemblFungi"/>
</dbReference>
<reference evidence="4 5" key="1">
    <citation type="submission" date="2009-08" db="EMBL/GenBank/DDBJ databases">
        <title>The Genome Sequence of Spizellomyces punctatus strain DAOM BR117.</title>
        <authorList>
            <consortium name="The Broad Institute Genome Sequencing Platform"/>
            <person name="Russ C."/>
            <person name="Cuomo C."/>
            <person name="Shea T."/>
            <person name="Young S.K."/>
            <person name="Zeng Q."/>
            <person name="Koehrsen M."/>
            <person name="Haas B."/>
            <person name="Borodovsky M."/>
            <person name="Guigo R."/>
            <person name="Alvarado L."/>
            <person name="Berlin A."/>
            <person name="Bochicchio J."/>
            <person name="Borenstein D."/>
            <person name="Chapman S."/>
            <person name="Chen Z."/>
            <person name="Engels R."/>
            <person name="Freedman E."/>
            <person name="Gellesch M."/>
            <person name="Goldberg J."/>
            <person name="Griggs A."/>
            <person name="Gujja S."/>
            <person name="Heiman D."/>
            <person name="Hepburn T."/>
            <person name="Howarth C."/>
            <person name="Jen D."/>
            <person name="Larson L."/>
            <person name="Lewis B."/>
            <person name="Mehta T."/>
            <person name="Park D."/>
            <person name="Pearson M."/>
            <person name="Roberts A."/>
            <person name="Saif S."/>
            <person name="Shenoy N."/>
            <person name="Sisk P."/>
            <person name="Stolte C."/>
            <person name="Sykes S."/>
            <person name="Thomson T."/>
            <person name="Walk T."/>
            <person name="White J."/>
            <person name="Yandava C."/>
            <person name="Burger G."/>
            <person name="Gray M.W."/>
            <person name="Holland P.W.H."/>
            <person name="King N."/>
            <person name="Lang F.B.F."/>
            <person name="Roger A.J."/>
            <person name="Ruiz-Trillo I."/>
            <person name="Lander E."/>
            <person name="Nusbaum C."/>
        </authorList>
    </citation>
    <scope>NUCLEOTIDE SEQUENCE [LARGE SCALE GENOMIC DNA]</scope>
    <source>
        <strain evidence="4 5">DAOM BR117</strain>
    </source>
</reference>
<dbReference type="InterPro" id="IPR036249">
    <property type="entry name" value="Thioredoxin-like_sf"/>
</dbReference>
<dbReference type="EMBL" id="KQ257471">
    <property type="protein sequence ID" value="KNC96154.1"/>
    <property type="molecule type" value="Genomic_DNA"/>
</dbReference>
<dbReference type="GO" id="GO:0031683">
    <property type="term" value="F:G-protein beta/gamma-subunit complex binding"/>
    <property type="evidence" value="ECO:0007669"/>
    <property type="project" value="EnsemblFungi"/>
</dbReference>